<dbReference type="InterPro" id="IPR017452">
    <property type="entry name" value="GPCR_Rhodpsn_7TM"/>
</dbReference>
<dbReference type="AlphaFoldDB" id="A0A401Q567"/>
<name>A0A401Q567_SCYTO</name>
<dbReference type="PANTHER" id="PTHR24231:SF47">
    <property type="entry name" value="G-PROTEIN COUPLED RECEPTOR 82-RELATED"/>
    <property type="match status" value="1"/>
</dbReference>
<keyword evidence="7" id="KW-0675">Receptor</keyword>
<feature type="transmembrane region" description="Helical" evidence="9">
    <location>
        <begin position="243"/>
        <end position="262"/>
    </location>
</feature>
<dbReference type="PROSITE" id="PS50262">
    <property type="entry name" value="G_PROTEIN_RECEP_F1_2"/>
    <property type="match status" value="1"/>
</dbReference>
<dbReference type="CDD" id="cd14982">
    <property type="entry name" value="7tmA_purinoceptor-like"/>
    <property type="match status" value="1"/>
</dbReference>
<protein>
    <recommendedName>
        <fullName evidence="10">G-protein coupled receptors family 1 profile domain-containing protein</fullName>
    </recommendedName>
</protein>
<keyword evidence="6 9" id="KW-0472">Membrane</keyword>
<keyword evidence="2" id="KW-1003">Cell membrane</keyword>
<accession>A0A401Q567</accession>
<dbReference type="InterPro" id="IPR000276">
    <property type="entry name" value="GPCR_Rhodpsn"/>
</dbReference>
<sequence>MLHTTNSTNISQECNLTASRLEKVVLPILYSVIIFVGLPANFTALWMLLQHNRKHGILIYLMNLAMADLISCLSLPFRATLLLLGDTWKESSPTCTIVMIIINFSFYYTVSCSTIFLAFISISRYAMIVKPNNSQLNRFYNTDFARIACTVTWVTITIPVLALNMNYFFKELNFDNASSVCYNMQLQYGKRVSANAFVTVALMFLIILAMFAFSYASIALHLCTVRRKSISQHNRVVHMRAQMIIIAAMTGFIVSHLPYHVYQIVTGLQRLNNDDCWSRLETHHVKLIALWLVSLSSCLNPILYFLLSKSFVENRSKRRNTSKRKLTSDFTS</sequence>
<keyword evidence="4 9" id="KW-1133">Transmembrane helix</keyword>
<dbReference type="GO" id="GO:0004930">
    <property type="term" value="F:G protein-coupled receptor activity"/>
    <property type="evidence" value="ECO:0007669"/>
    <property type="project" value="UniProtKB-KW"/>
</dbReference>
<keyword evidence="12" id="KW-1185">Reference proteome</keyword>
<evidence type="ECO:0000256" key="9">
    <source>
        <dbReference type="SAM" id="Phobius"/>
    </source>
</evidence>
<evidence type="ECO:0000256" key="3">
    <source>
        <dbReference type="ARBA" id="ARBA00022692"/>
    </source>
</evidence>
<dbReference type="SUPFAM" id="SSF81321">
    <property type="entry name" value="Family A G protein-coupled receptor-like"/>
    <property type="match status" value="1"/>
</dbReference>
<evidence type="ECO:0000256" key="7">
    <source>
        <dbReference type="ARBA" id="ARBA00023170"/>
    </source>
</evidence>
<feature type="domain" description="G-protein coupled receptors family 1 profile" evidence="10">
    <location>
        <begin position="40"/>
        <end position="304"/>
    </location>
</feature>
<dbReference type="Gene3D" id="1.20.1070.10">
    <property type="entry name" value="Rhodopsin 7-helix transmembrane proteins"/>
    <property type="match status" value="1"/>
</dbReference>
<dbReference type="PANTHER" id="PTHR24231">
    <property type="entry name" value="PURINOCEPTOR-RELATED G-PROTEIN COUPLED RECEPTOR"/>
    <property type="match status" value="1"/>
</dbReference>
<keyword evidence="8" id="KW-0807">Transducer</keyword>
<dbReference type="OrthoDB" id="9946711at2759"/>
<dbReference type="EMBL" id="BFAA01010996">
    <property type="protein sequence ID" value="GCB80526.1"/>
    <property type="molecule type" value="Genomic_DNA"/>
</dbReference>
<evidence type="ECO:0000256" key="2">
    <source>
        <dbReference type="ARBA" id="ARBA00022475"/>
    </source>
</evidence>
<keyword evidence="5" id="KW-0297">G-protein coupled receptor</keyword>
<dbReference type="OMA" id="QKNTCIG"/>
<evidence type="ECO:0000313" key="12">
    <source>
        <dbReference type="Proteomes" id="UP000288216"/>
    </source>
</evidence>
<dbReference type="Pfam" id="PF00001">
    <property type="entry name" value="7tm_1"/>
    <property type="match status" value="1"/>
</dbReference>
<gene>
    <name evidence="11" type="ORF">scyTo_0017209</name>
</gene>
<dbReference type="STRING" id="75743.A0A401Q567"/>
<evidence type="ECO:0000313" key="11">
    <source>
        <dbReference type="EMBL" id="GCB80526.1"/>
    </source>
</evidence>
<feature type="transmembrane region" description="Helical" evidence="9">
    <location>
        <begin position="28"/>
        <end position="49"/>
    </location>
</feature>
<feature type="transmembrane region" description="Helical" evidence="9">
    <location>
        <begin position="56"/>
        <end position="77"/>
    </location>
</feature>
<reference evidence="11 12" key="1">
    <citation type="journal article" date="2018" name="Nat. Ecol. Evol.">
        <title>Shark genomes provide insights into elasmobranch evolution and the origin of vertebrates.</title>
        <authorList>
            <person name="Hara Y"/>
            <person name="Yamaguchi K"/>
            <person name="Onimaru K"/>
            <person name="Kadota M"/>
            <person name="Koyanagi M"/>
            <person name="Keeley SD"/>
            <person name="Tatsumi K"/>
            <person name="Tanaka K"/>
            <person name="Motone F"/>
            <person name="Kageyama Y"/>
            <person name="Nozu R"/>
            <person name="Adachi N"/>
            <person name="Nishimura O"/>
            <person name="Nakagawa R"/>
            <person name="Tanegashima C"/>
            <person name="Kiyatake I"/>
            <person name="Matsumoto R"/>
            <person name="Murakumo K"/>
            <person name="Nishida K"/>
            <person name="Terakita A"/>
            <person name="Kuratani S"/>
            <person name="Sato K"/>
            <person name="Hyodo S Kuraku.S."/>
        </authorList>
    </citation>
    <scope>NUCLEOTIDE SEQUENCE [LARGE SCALE GENOMIC DNA]</scope>
</reference>
<comment type="subcellular location">
    <subcellularLocation>
        <location evidence="1">Cell membrane</location>
        <topology evidence="1">Multi-pass membrane protein</topology>
    </subcellularLocation>
</comment>
<keyword evidence="3 9" id="KW-0812">Transmembrane</keyword>
<evidence type="ECO:0000256" key="6">
    <source>
        <dbReference type="ARBA" id="ARBA00023136"/>
    </source>
</evidence>
<feature type="transmembrane region" description="Helical" evidence="9">
    <location>
        <begin position="196"/>
        <end position="222"/>
    </location>
</feature>
<organism evidence="11 12">
    <name type="scientific">Scyliorhinus torazame</name>
    <name type="common">Cloudy catshark</name>
    <name type="synonym">Catulus torazame</name>
    <dbReference type="NCBI Taxonomy" id="75743"/>
    <lineage>
        <taxon>Eukaryota</taxon>
        <taxon>Metazoa</taxon>
        <taxon>Chordata</taxon>
        <taxon>Craniata</taxon>
        <taxon>Vertebrata</taxon>
        <taxon>Chondrichthyes</taxon>
        <taxon>Elasmobranchii</taxon>
        <taxon>Galeomorphii</taxon>
        <taxon>Galeoidea</taxon>
        <taxon>Carcharhiniformes</taxon>
        <taxon>Scyliorhinidae</taxon>
        <taxon>Scyliorhinus</taxon>
    </lineage>
</organism>
<feature type="transmembrane region" description="Helical" evidence="9">
    <location>
        <begin position="144"/>
        <end position="169"/>
    </location>
</feature>
<evidence type="ECO:0000256" key="4">
    <source>
        <dbReference type="ARBA" id="ARBA00022989"/>
    </source>
</evidence>
<feature type="transmembrane region" description="Helical" evidence="9">
    <location>
        <begin position="288"/>
        <end position="307"/>
    </location>
</feature>
<evidence type="ECO:0000256" key="8">
    <source>
        <dbReference type="ARBA" id="ARBA00023224"/>
    </source>
</evidence>
<evidence type="ECO:0000256" key="1">
    <source>
        <dbReference type="ARBA" id="ARBA00004651"/>
    </source>
</evidence>
<evidence type="ECO:0000256" key="5">
    <source>
        <dbReference type="ARBA" id="ARBA00023040"/>
    </source>
</evidence>
<dbReference type="PRINTS" id="PR00237">
    <property type="entry name" value="GPCRRHODOPSN"/>
</dbReference>
<comment type="caution">
    <text evidence="11">The sequence shown here is derived from an EMBL/GenBank/DDBJ whole genome shotgun (WGS) entry which is preliminary data.</text>
</comment>
<feature type="transmembrane region" description="Helical" evidence="9">
    <location>
        <begin position="97"/>
        <end position="123"/>
    </location>
</feature>
<evidence type="ECO:0000259" key="10">
    <source>
        <dbReference type="PROSITE" id="PS50262"/>
    </source>
</evidence>
<proteinExistence type="predicted"/>
<dbReference type="Proteomes" id="UP000288216">
    <property type="component" value="Unassembled WGS sequence"/>
</dbReference>
<dbReference type="GO" id="GO:0005886">
    <property type="term" value="C:plasma membrane"/>
    <property type="evidence" value="ECO:0007669"/>
    <property type="project" value="UniProtKB-SubCell"/>
</dbReference>